<protein>
    <submittedName>
        <fullName evidence="1">Uncharacterized protein</fullName>
    </submittedName>
</protein>
<gene>
    <name evidence="1" type="ORF">DUNSADRAFT_3843</name>
</gene>
<evidence type="ECO:0000313" key="2">
    <source>
        <dbReference type="Proteomes" id="UP000815325"/>
    </source>
</evidence>
<reference evidence="1" key="1">
    <citation type="submission" date="2017-08" db="EMBL/GenBank/DDBJ databases">
        <authorList>
            <person name="Polle J.E."/>
            <person name="Barry K."/>
            <person name="Cushman J."/>
            <person name="Schmutz J."/>
            <person name="Tran D."/>
            <person name="Hathwaick L.T."/>
            <person name="Yim W.C."/>
            <person name="Jenkins J."/>
            <person name="Mckie-Krisberg Z.M."/>
            <person name="Prochnik S."/>
            <person name="Lindquist E."/>
            <person name="Dockter R.B."/>
            <person name="Adam C."/>
            <person name="Molina H."/>
            <person name="Bunkerborg J."/>
            <person name="Jin E."/>
            <person name="Buchheim M."/>
            <person name="Magnuson J."/>
        </authorList>
    </citation>
    <scope>NUCLEOTIDE SEQUENCE</scope>
    <source>
        <strain evidence="1">CCAP 19/18</strain>
    </source>
</reference>
<name>A0ABQ7FV47_DUNSA</name>
<comment type="caution">
    <text evidence="1">The sequence shown here is derived from an EMBL/GenBank/DDBJ whole genome shotgun (WGS) entry which is preliminary data.</text>
</comment>
<keyword evidence="2" id="KW-1185">Reference proteome</keyword>
<evidence type="ECO:0000313" key="1">
    <source>
        <dbReference type="EMBL" id="KAF5826267.1"/>
    </source>
</evidence>
<organism evidence="1 2">
    <name type="scientific">Dunaliella salina</name>
    <name type="common">Green alga</name>
    <name type="synonym">Protococcus salinus</name>
    <dbReference type="NCBI Taxonomy" id="3046"/>
    <lineage>
        <taxon>Eukaryota</taxon>
        <taxon>Viridiplantae</taxon>
        <taxon>Chlorophyta</taxon>
        <taxon>core chlorophytes</taxon>
        <taxon>Chlorophyceae</taxon>
        <taxon>CS clade</taxon>
        <taxon>Chlamydomonadales</taxon>
        <taxon>Dunaliellaceae</taxon>
        <taxon>Dunaliella</taxon>
    </lineage>
</organism>
<dbReference type="Proteomes" id="UP000815325">
    <property type="component" value="Unassembled WGS sequence"/>
</dbReference>
<dbReference type="EMBL" id="MU071108">
    <property type="protein sequence ID" value="KAF5826267.1"/>
    <property type="molecule type" value="Genomic_DNA"/>
</dbReference>
<proteinExistence type="predicted"/>
<sequence>MKGQQERQDEVFQPLSLQDLPALALACIYEAVWERDAGGFCTSARDAVSFRSTCKRLYEVAQLPSMLKLSFMDAVPDLYGLARMLSKQRAAGTHVSLRLLTSDDKAFYKDEDKECESTPSAFSNLSALGSRLVCLDIPCISVAYILDNVRENLMQLQHLTLRLSALYSRSERKRKIKRYNGNRLSTLTLSVPPWSAPMVLNEPLHLQDFPVLQQFVLRGPIVKDEDSLDDDPIILPLKTKVTIDPGLCGRKPTPWARQLAFYGSFEAMPFDAIPSHDEYREEDHSAREERILAFQDKVVQRAIEMDGGPSSETEFLDAFVSGMLGGPALENFMSGAECYYRSDILLEEYDVEYIARHALEEHRAYFEECIWEGMMLEGYGRMW</sequence>
<accession>A0ABQ7FV47</accession>